<dbReference type="Proteomes" id="UP001596456">
    <property type="component" value="Unassembled WGS sequence"/>
</dbReference>
<dbReference type="CDD" id="cd12797">
    <property type="entry name" value="M23_peptidase"/>
    <property type="match status" value="1"/>
</dbReference>
<reference evidence="12" key="1">
    <citation type="journal article" date="2019" name="Int. J. Syst. Evol. Microbiol.">
        <title>The Global Catalogue of Microorganisms (GCM) 10K type strain sequencing project: providing services to taxonomists for standard genome sequencing and annotation.</title>
        <authorList>
            <consortium name="The Broad Institute Genomics Platform"/>
            <consortium name="The Broad Institute Genome Sequencing Center for Infectious Disease"/>
            <person name="Wu L."/>
            <person name="Ma J."/>
        </authorList>
    </citation>
    <scope>NUCLEOTIDE SEQUENCE [LARGE SCALE GENOMIC DNA]</scope>
    <source>
        <strain evidence="12">CGMCC 1.16275</strain>
    </source>
</reference>
<dbReference type="InterPro" id="IPR011055">
    <property type="entry name" value="Dup_hybrid_motif"/>
</dbReference>
<evidence type="ECO:0000259" key="10">
    <source>
        <dbReference type="Pfam" id="PF01551"/>
    </source>
</evidence>
<keyword evidence="12" id="KW-1185">Reference proteome</keyword>
<dbReference type="InterPro" id="IPR016047">
    <property type="entry name" value="M23ase_b-sheet_dom"/>
</dbReference>
<feature type="domain" description="M23ase beta-sheet core" evidence="10">
    <location>
        <begin position="314"/>
        <end position="404"/>
    </location>
</feature>
<dbReference type="Gene3D" id="2.70.70.10">
    <property type="entry name" value="Glucose Permease (Domain IIA)"/>
    <property type="match status" value="1"/>
</dbReference>
<keyword evidence="2" id="KW-0645">Protease</keyword>
<proteinExistence type="predicted"/>
<dbReference type="PANTHER" id="PTHR21666:SF288">
    <property type="entry name" value="CELL DIVISION PROTEIN YTFB"/>
    <property type="match status" value="1"/>
</dbReference>
<dbReference type="RefSeq" id="WP_377359961.1">
    <property type="nucleotide sequence ID" value="NZ_JBHTCM010000015.1"/>
</dbReference>
<dbReference type="Pfam" id="PF01551">
    <property type="entry name" value="Peptidase_M23"/>
    <property type="match status" value="1"/>
</dbReference>
<feature type="signal peptide" evidence="9">
    <location>
        <begin position="1"/>
        <end position="29"/>
    </location>
</feature>
<keyword evidence="3" id="KW-0479">Metal-binding</keyword>
<feature type="coiled-coil region" evidence="7">
    <location>
        <begin position="41"/>
        <end position="82"/>
    </location>
</feature>
<dbReference type="GO" id="GO:0016787">
    <property type="term" value="F:hydrolase activity"/>
    <property type="evidence" value="ECO:0007669"/>
    <property type="project" value="UniProtKB-KW"/>
</dbReference>
<evidence type="ECO:0000313" key="11">
    <source>
        <dbReference type="EMBL" id="MFC7334403.1"/>
    </source>
</evidence>
<gene>
    <name evidence="11" type="ORF">ACFQPS_14635</name>
</gene>
<name>A0ABW2KYJ1_9PROT</name>
<evidence type="ECO:0000256" key="3">
    <source>
        <dbReference type="ARBA" id="ARBA00022723"/>
    </source>
</evidence>
<evidence type="ECO:0000256" key="5">
    <source>
        <dbReference type="ARBA" id="ARBA00022833"/>
    </source>
</evidence>
<evidence type="ECO:0000256" key="7">
    <source>
        <dbReference type="SAM" id="Coils"/>
    </source>
</evidence>
<evidence type="ECO:0000256" key="2">
    <source>
        <dbReference type="ARBA" id="ARBA00022670"/>
    </source>
</evidence>
<keyword evidence="6" id="KW-0482">Metalloprotease</keyword>
<evidence type="ECO:0000313" key="12">
    <source>
        <dbReference type="Proteomes" id="UP001596456"/>
    </source>
</evidence>
<keyword evidence="9" id="KW-0732">Signal</keyword>
<dbReference type="PANTHER" id="PTHR21666">
    <property type="entry name" value="PEPTIDASE-RELATED"/>
    <property type="match status" value="1"/>
</dbReference>
<organism evidence="11 12">
    <name type="scientific">Rhodocista pekingensis</name>
    <dbReference type="NCBI Taxonomy" id="201185"/>
    <lineage>
        <taxon>Bacteria</taxon>
        <taxon>Pseudomonadati</taxon>
        <taxon>Pseudomonadota</taxon>
        <taxon>Alphaproteobacteria</taxon>
        <taxon>Rhodospirillales</taxon>
        <taxon>Azospirillaceae</taxon>
        <taxon>Rhodocista</taxon>
    </lineage>
</organism>
<dbReference type="SUPFAM" id="SSF51261">
    <property type="entry name" value="Duplicated hybrid motif"/>
    <property type="match status" value="1"/>
</dbReference>
<keyword evidence="4 11" id="KW-0378">Hydrolase</keyword>
<comment type="cofactor">
    <cofactor evidence="1">
        <name>Zn(2+)</name>
        <dbReference type="ChEBI" id="CHEBI:29105"/>
    </cofactor>
</comment>
<evidence type="ECO:0000256" key="8">
    <source>
        <dbReference type="SAM" id="MobiDB-lite"/>
    </source>
</evidence>
<protein>
    <submittedName>
        <fullName evidence="11">Murein hydrolase activator EnvC family protein</fullName>
    </submittedName>
</protein>
<comment type="caution">
    <text evidence="11">The sequence shown here is derived from an EMBL/GenBank/DDBJ whole genome shotgun (WGS) entry which is preliminary data.</text>
</comment>
<feature type="chain" id="PRO_5047540789" evidence="9">
    <location>
        <begin position="30"/>
        <end position="417"/>
    </location>
</feature>
<keyword evidence="5" id="KW-0862">Zinc</keyword>
<evidence type="ECO:0000256" key="1">
    <source>
        <dbReference type="ARBA" id="ARBA00001947"/>
    </source>
</evidence>
<sequence>MATGPARKRRVATAGAGLLAALLAGPAVLADTRQPDPQRELDRVQQDLKAGEAQRRQLDSAAEALEAELADLRARAVQAATEQRRQEDALAHAEAALDAVARDEAERSRRIDADREAMAELLGALQRLSRLPPEAMVARPERPADTVRSALLLRALVPELKTRADGLAADLEKLAEVRTDLAARRDAAATAAATLGRQQREMAVLVARREELSRSTAAERKALDTKLAGLAAKAGDLKDLVDRLEDERRERDRKAAAEAARRAAAEAEREKRARDSVAALGRATGVPRLTGMIMPVAGEVTTRYGQADAFGGTSRGLTFKGRSGAVVVAPYDGSVLFAGPFKGYGLILIVEHANGYHSLLAGLGRIDSQVGQRVLTGEPVGAMATDGSQSLYFELRRGGQPINPLRGFAPSDGKGQG</sequence>
<evidence type="ECO:0000256" key="4">
    <source>
        <dbReference type="ARBA" id="ARBA00022801"/>
    </source>
</evidence>
<evidence type="ECO:0000256" key="6">
    <source>
        <dbReference type="ARBA" id="ARBA00023049"/>
    </source>
</evidence>
<keyword evidence="7" id="KW-0175">Coiled coil</keyword>
<accession>A0ABW2KYJ1</accession>
<feature type="region of interest" description="Disordered" evidence="8">
    <location>
        <begin position="248"/>
        <end position="271"/>
    </location>
</feature>
<evidence type="ECO:0000256" key="9">
    <source>
        <dbReference type="SAM" id="SignalP"/>
    </source>
</evidence>
<dbReference type="EMBL" id="JBHTCM010000015">
    <property type="protein sequence ID" value="MFC7334403.1"/>
    <property type="molecule type" value="Genomic_DNA"/>
</dbReference>
<dbReference type="InterPro" id="IPR050570">
    <property type="entry name" value="Cell_wall_metabolism_enzyme"/>
</dbReference>